<accession>A0AAD6J9T0</accession>
<protein>
    <submittedName>
        <fullName evidence="2">Uncharacterized protein</fullName>
    </submittedName>
</protein>
<feature type="region of interest" description="Disordered" evidence="1">
    <location>
        <begin position="104"/>
        <end position="126"/>
    </location>
</feature>
<keyword evidence="3" id="KW-1185">Reference proteome</keyword>
<feature type="compositionally biased region" description="Polar residues" evidence="1">
    <location>
        <begin position="73"/>
        <end position="84"/>
    </location>
</feature>
<dbReference type="PANTHER" id="PTHR34380">
    <property type="entry name" value="BNAA03G12380D PROTEIN"/>
    <property type="match status" value="1"/>
</dbReference>
<dbReference type="Proteomes" id="UP001162972">
    <property type="component" value="Chromosome 14"/>
</dbReference>
<evidence type="ECO:0000313" key="2">
    <source>
        <dbReference type="EMBL" id="KAJ6400169.1"/>
    </source>
</evidence>
<gene>
    <name evidence="2" type="ORF">OIU84_015758</name>
</gene>
<name>A0AAD6J9T0_9ROSI</name>
<evidence type="ECO:0000313" key="3">
    <source>
        <dbReference type="Proteomes" id="UP001162972"/>
    </source>
</evidence>
<organism evidence="2 3">
    <name type="scientific">Salix udensis</name>
    <dbReference type="NCBI Taxonomy" id="889485"/>
    <lineage>
        <taxon>Eukaryota</taxon>
        <taxon>Viridiplantae</taxon>
        <taxon>Streptophyta</taxon>
        <taxon>Embryophyta</taxon>
        <taxon>Tracheophyta</taxon>
        <taxon>Spermatophyta</taxon>
        <taxon>Magnoliopsida</taxon>
        <taxon>eudicotyledons</taxon>
        <taxon>Gunneridae</taxon>
        <taxon>Pentapetalae</taxon>
        <taxon>rosids</taxon>
        <taxon>fabids</taxon>
        <taxon>Malpighiales</taxon>
        <taxon>Salicaceae</taxon>
        <taxon>Saliceae</taxon>
        <taxon>Salix</taxon>
    </lineage>
</organism>
<reference evidence="2 3" key="1">
    <citation type="journal article" date="2023" name="Int. J. Mol. Sci.">
        <title>De Novo Assembly and Annotation of 11 Diverse Shrub Willow (Salix) Genomes Reveals Novel Gene Organization in Sex-Linked Regions.</title>
        <authorList>
            <person name="Hyden B."/>
            <person name="Feng K."/>
            <person name="Yates T.B."/>
            <person name="Jawdy S."/>
            <person name="Cereghino C."/>
            <person name="Smart L.B."/>
            <person name="Muchero W."/>
        </authorList>
    </citation>
    <scope>NUCLEOTIDE SEQUENCE [LARGE SCALE GENOMIC DNA]</scope>
    <source>
        <tissue evidence="2">Shoot tip</tissue>
    </source>
</reference>
<feature type="region of interest" description="Disordered" evidence="1">
    <location>
        <begin position="1"/>
        <end position="86"/>
    </location>
</feature>
<sequence length="299" mass="32273">MENGNGSDRVGNVKAETIAVDNREKMVLGASRGSGSNLPENGDGNIGASGGWTRQSPDIIEINDSDDDSTSSATLSRKQLSKQGCQREADLGLEDVNNEAKLVKRKRTSCSNSKGDSGGSNEPRASKCQVLIQDPESVPRRELVLDGFVGSDGEQSSSSSDSDDFDFSTDFSTAIKLTQENIIHKKWKSVADMVAALQQDVELCLRAVCALFGQAAAQKSSKFTASLQNQGFDKVDAARGTALAEFLTNGDPHGKLKKSMMELVADDPGGFRDCKRLAVTYSKQLFEMWQLKGDPLFFK</sequence>
<proteinExistence type="predicted"/>
<comment type="caution">
    <text evidence="2">The sequence shown here is derived from an EMBL/GenBank/DDBJ whole genome shotgun (WGS) entry which is preliminary data.</text>
</comment>
<dbReference type="AlphaFoldDB" id="A0AAD6J9T0"/>
<dbReference type="PANTHER" id="PTHR34380:SF8">
    <property type="entry name" value="DNA DOUBLE-STRAND BREAK REPAIR RAD50 ATPASE"/>
    <property type="match status" value="1"/>
</dbReference>
<evidence type="ECO:0000256" key="1">
    <source>
        <dbReference type="SAM" id="MobiDB-lite"/>
    </source>
</evidence>
<dbReference type="EMBL" id="JAPFFJ010000019">
    <property type="protein sequence ID" value="KAJ6400169.1"/>
    <property type="molecule type" value="Genomic_DNA"/>
</dbReference>